<evidence type="ECO:0000256" key="9">
    <source>
        <dbReference type="SAM" id="MobiDB-lite"/>
    </source>
</evidence>
<evidence type="ECO:0000256" key="6">
    <source>
        <dbReference type="ARBA" id="ARBA00023242"/>
    </source>
</evidence>
<comment type="function">
    <text evidence="7">Functions as a component of the DNA-binding general transcription factor complex TFIID. Binding of TFIID to a promoter (with or without TATA element) is the initial step in pre-initiation complex (PIC) formation. TFIID plays a key role in the regulation of gene expression by RNA polymerase II through different activities such as transcription activator interaction, core promoter recognition and selectivity, TFIIA and TFIIB interaction, chromatin modification (histone acetylation by TAF1), facilitation of DNA opening and initiation of transcription.</text>
</comment>
<feature type="region of interest" description="Disordered" evidence="9">
    <location>
        <begin position="215"/>
        <end position="234"/>
    </location>
</feature>
<dbReference type="EMBL" id="CP014503">
    <property type="protein sequence ID" value="ANB14967.1"/>
    <property type="molecule type" value="Genomic_DNA"/>
</dbReference>
<evidence type="ECO:0000256" key="3">
    <source>
        <dbReference type="ARBA" id="ARBA00017306"/>
    </source>
</evidence>
<dbReference type="GO" id="GO:0005669">
    <property type="term" value="C:transcription factor TFIID complex"/>
    <property type="evidence" value="ECO:0007669"/>
    <property type="project" value="EnsemblFungi"/>
</dbReference>
<dbReference type="InterPro" id="IPR045144">
    <property type="entry name" value="TAF4"/>
</dbReference>
<dbReference type="Pfam" id="PF05236">
    <property type="entry name" value="TAF4"/>
    <property type="match status" value="1"/>
</dbReference>
<keyword evidence="5" id="KW-0804">Transcription</keyword>
<proteinExistence type="inferred from homology"/>
<dbReference type="InterPro" id="IPR007900">
    <property type="entry name" value="TAF4_C"/>
</dbReference>
<evidence type="ECO:0000256" key="4">
    <source>
        <dbReference type="ARBA" id="ARBA00023015"/>
    </source>
</evidence>
<reference evidence="11 12" key="1">
    <citation type="submission" date="2016-02" db="EMBL/GenBank/DDBJ databases">
        <title>Complete genome sequence and transcriptome regulation of the pentose utilising yeast Sugiyamaella lignohabitans.</title>
        <authorList>
            <person name="Bellasio M."/>
            <person name="Peymann A."/>
            <person name="Valli M."/>
            <person name="Sipitzky M."/>
            <person name="Graf A."/>
            <person name="Sauer M."/>
            <person name="Marx H."/>
            <person name="Mattanovich D."/>
        </authorList>
    </citation>
    <scope>NUCLEOTIDE SEQUENCE [LARGE SCALE GENOMIC DNA]</scope>
    <source>
        <strain evidence="11 12">CBS 10342</strain>
    </source>
</reference>
<keyword evidence="4" id="KW-0805">Transcription regulation</keyword>
<evidence type="ECO:0000256" key="2">
    <source>
        <dbReference type="ARBA" id="ARBA00006178"/>
    </source>
</evidence>
<dbReference type="GeneID" id="30034513"/>
<sequence>MSTPGASTPSSKRPSPPSGYAISASKRLKGDEDVVRTAGDRTTSGSATPHGGTHGGSAVDPDKLSDALLSAGVDLKEEENLLSSTLQRNDYPAGVPMPGNQANAYIQTPPPPPPLVQTPFLDPRNVQRSIFKSSNEQGVRYVIDKENEIASVISASCEEWLNNIITSAVSLSRHRRRSRNDVHSNIAKALRNIAIKDKEQEEKYAARRLAMDLASGDPSAADEKRQQENEETQHRATNATALMMTQGRKKYSWMTGGSSPAATARTPAGTRSRNETTIRYREAREEPGVVLRDLLAALEDRRAGVENAIVKGYAKMRN</sequence>
<accession>A0A161HMI7</accession>
<dbReference type="Proteomes" id="UP000189580">
    <property type="component" value="Chromosome b"/>
</dbReference>
<dbReference type="GO" id="GO:0016251">
    <property type="term" value="F:RNA polymerase II general transcription initiation factor activity"/>
    <property type="evidence" value="ECO:0007669"/>
    <property type="project" value="TreeGrafter"/>
</dbReference>
<dbReference type="GO" id="GO:0061629">
    <property type="term" value="F:RNA polymerase II-specific DNA-binding transcription factor binding"/>
    <property type="evidence" value="ECO:0007669"/>
    <property type="project" value="EnsemblFungi"/>
</dbReference>
<dbReference type="GO" id="GO:0003677">
    <property type="term" value="F:DNA binding"/>
    <property type="evidence" value="ECO:0007669"/>
    <property type="project" value="EnsemblFungi"/>
</dbReference>
<keyword evidence="12" id="KW-1185">Reference proteome</keyword>
<organism evidence="11 12">
    <name type="scientific">Sugiyamaella lignohabitans</name>
    <dbReference type="NCBI Taxonomy" id="796027"/>
    <lineage>
        <taxon>Eukaryota</taxon>
        <taxon>Fungi</taxon>
        <taxon>Dikarya</taxon>
        <taxon>Ascomycota</taxon>
        <taxon>Saccharomycotina</taxon>
        <taxon>Dipodascomycetes</taxon>
        <taxon>Dipodascales</taxon>
        <taxon>Trichomonascaceae</taxon>
        <taxon>Sugiyamaella</taxon>
    </lineage>
</organism>
<evidence type="ECO:0000259" key="10">
    <source>
        <dbReference type="Pfam" id="PF05236"/>
    </source>
</evidence>
<dbReference type="GO" id="GO:0006367">
    <property type="term" value="P:transcription initiation at RNA polymerase II promoter"/>
    <property type="evidence" value="ECO:0007669"/>
    <property type="project" value="TreeGrafter"/>
</dbReference>
<dbReference type="PANTHER" id="PTHR15138">
    <property type="entry name" value="TRANSCRIPTION INITIATION FACTOR TFIID SUBUNIT 4"/>
    <property type="match status" value="1"/>
</dbReference>
<dbReference type="GO" id="GO:0045944">
    <property type="term" value="P:positive regulation of transcription by RNA polymerase II"/>
    <property type="evidence" value="ECO:0007669"/>
    <property type="project" value="EnsemblFungi"/>
</dbReference>
<evidence type="ECO:0000313" key="11">
    <source>
        <dbReference type="EMBL" id="ANB14967.1"/>
    </source>
</evidence>
<feature type="compositionally biased region" description="Basic and acidic residues" evidence="9">
    <location>
        <begin position="28"/>
        <end position="39"/>
    </location>
</feature>
<protein>
    <recommendedName>
        <fullName evidence="3">Transcription initiation factor TFIID subunit 4</fullName>
    </recommendedName>
    <alternativeName>
        <fullName evidence="8">TBP-associated factor 4</fullName>
    </alternativeName>
</protein>
<evidence type="ECO:0000256" key="5">
    <source>
        <dbReference type="ARBA" id="ARBA00023163"/>
    </source>
</evidence>
<name>A0A161HMI7_9ASCO</name>
<comment type="similarity">
    <text evidence="2">Belongs to the TAF4 family.</text>
</comment>
<dbReference type="OrthoDB" id="21060at2759"/>
<feature type="compositionally biased region" description="Basic and acidic residues" evidence="9">
    <location>
        <begin position="221"/>
        <end position="234"/>
    </location>
</feature>
<evidence type="ECO:0000256" key="1">
    <source>
        <dbReference type="ARBA" id="ARBA00004123"/>
    </source>
</evidence>
<dbReference type="RefSeq" id="XP_018737444.1">
    <property type="nucleotide sequence ID" value="XM_018879536.1"/>
</dbReference>
<feature type="region of interest" description="Disordered" evidence="9">
    <location>
        <begin position="1"/>
        <end position="63"/>
    </location>
</feature>
<evidence type="ECO:0000313" key="12">
    <source>
        <dbReference type="Proteomes" id="UP000189580"/>
    </source>
</evidence>
<gene>
    <name evidence="11" type="primary">TAF4</name>
    <name evidence="11" type="ORF">AWJ20_2586</name>
</gene>
<feature type="domain" description="Transcription initiation factor TFIID component TAF4 C-terminal" evidence="10">
    <location>
        <begin position="64"/>
        <end position="313"/>
    </location>
</feature>
<evidence type="ECO:0000256" key="8">
    <source>
        <dbReference type="ARBA" id="ARBA00031747"/>
    </source>
</evidence>
<feature type="region of interest" description="Disordered" evidence="9">
    <location>
        <begin position="251"/>
        <end position="273"/>
    </location>
</feature>
<dbReference type="AlphaFoldDB" id="A0A161HMI7"/>
<feature type="compositionally biased region" description="Low complexity" evidence="9">
    <location>
        <begin position="257"/>
        <end position="271"/>
    </location>
</feature>
<dbReference type="PANTHER" id="PTHR15138:SF14">
    <property type="entry name" value="TRANSCRIPTION INITIATION FACTOR TFIID SUBUNIT 4"/>
    <property type="match status" value="1"/>
</dbReference>
<dbReference type="GO" id="GO:0003682">
    <property type="term" value="F:chromatin binding"/>
    <property type="evidence" value="ECO:0007669"/>
    <property type="project" value="EnsemblFungi"/>
</dbReference>
<comment type="subcellular location">
    <subcellularLocation>
        <location evidence="1">Nucleus</location>
    </subcellularLocation>
</comment>
<keyword evidence="6" id="KW-0539">Nucleus</keyword>
<dbReference type="KEGG" id="slb:AWJ20_2586"/>
<evidence type="ECO:0000256" key="7">
    <source>
        <dbReference type="ARBA" id="ARBA00025346"/>
    </source>
</evidence>